<accession>A0ABV7G5L7</accession>
<dbReference type="InterPro" id="IPR036641">
    <property type="entry name" value="HPT_dom_sf"/>
</dbReference>
<protein>
    <submittedName>
        <fullName evidence="3">Hpt domain-containing protein</fullName>
    </submittedName>
</protein>
<dbReference type="Proteomes" id="UP001595593">
    <property type="component" value="Unassembled WGS sequence"/>
</dbReference>
<dbReference type="Pfam" id="PF01627">
    <property type="entry name" value="Hpt"/>
    <property type="match status" value="1"/>
</dbReference>
<feature type="domain" description="HPt" evidence="2">
    <location>
        <begin position="6"/>
        <end position="60"/>
    </location>
</feature>
<evidence type="ECO:0000259" key="2">
    <source>
        <dbReference type="Pfam" id="PF01627"/>
    </source>
</evidence>
<gene>
    <name evidence="3" type="ORF">ACFOD4_17185</name>
</gene>
<comment type="caution">
    <text evidence="3">The sequence shown here is derived from an EMBL/GenBank/DDBJ whole genome shotgun (WGS) entry which is preliminary data.</text>
</comment>
<dbReference type="SUPFAM" id="SSF47226">
    <property type="entry name" value="Histidine-containing phosphotransfer domain, HPT domain"/>
    <property type="match status" value="1"/>
</dbReference>
<evidence type="ECO:0000313" key="3">
    <source>
        <dbReference type="EMBL" id="MFC3126801.1"/>
    </source>
</evidence>
<sequence>MFLLVLETYRLDLVRLGEEMGEAVRRSDKAGFRRAAHALAGAAGGIGATEIQRLARKGMDEAADPAPMYPPLRTAILQACEAIDVLADGVTGGHPS</sequence>
<keyword evidence="4" id="KW-1185">Reference proteome</keyword>
<keyword evidence="1" id="KW-0902">Two-component regulatory system</keyword>
<name>A0ABV7G5L7_9PROT</name>
<dbReference type="InterPro" id="IPR008207">
    <property type="entry name" value="Sig_transdc_His_kin_Hpt_dom"/>
</dbReference>
<proteinExistence type="predicted"/>
<organism evidence="3 4">
    <name type="scientific">Teichococcus globiformis</name>
    <dbReference type="NCBI Taxonomy" id="2307229"/>
    <lineage>
        <taxon>Bacteria</taxon>
        <taxon>Pseudomonadati</taxon>
        <taxon>Pseudomonadota</taxon>
        <taxon>Alphaproteobacteria</taxon>
        <taxon>Acetobacterales</taxon>
        <taxon>Roseomonadaceae</taxon>
        <taxon>Roseomonas</taxon>
    </lineage>
</organism>
<dbReference type="EMBL" id="JBHRTN010000018">
    <property type="protein sequence ID" value="MFC3126801.1"/>
    <property type="molecule type" value="Genomic_DNA"/>
</dbReference>
<evidence type="ECO:0000256" key="1">
    <source>
        <dbReference type="ARBA" id="ARBA00023012"/>
    </source>
</evidence>
<dbReference type="Gene3D" id="1.20.120.160">
    <property type="entry name" value="HPT domain"/>
    <property type="match status" value="1"/>
</dbReference>
<evidence type="ECO:0000313" key="4">
    <source>
        <dbReference type="Proteomes" id="UP001595593"/>
    </source>
</evidence>
<dbReference type="RefSeq" id="WP_379598377.1">
    <property type="nucleotide sequence ID" value="NZ_JBHRTN010000018.1"/>
</dbReference>
<reference evidence="4" key="1">
    <citation type="journal article" date="2019" name="Int. J. Syst. Evol. Microbiol.">
        <title>The Global Catalogue of Microorganisms (GCM) 10K type strain sequencing project: providing services to taxonomists for standard genome sequencing and annotation.</title>
        <authorList>
            <consortium name="The Broad Institute Genomics Platform"/>
            <consortium name="The Broad Institute Genome Sequencing Center for Infectious Disease"/>
            <person name="Wu L."/>
            <person name="Ma J."/>
        </authorList>
    </citation>
    <scope>NUCLEOTIDE SEQUENCE [LARGE SCALE GENOMIC DNA]</scope>
    <source>
        <strain evidence="4">KCTC 52094</strain>
    </source>
</reference>